<dbReference type="InterPro" id="IPR008901">
    <property type="entry name" value="ACER"/>
</dbReference>
<comment type="cofactor">
    <cofactor evidence="8">
        <name>Zn(2+)</name>
        <dbReference type="ChEBI" id="CHEBI:29105"/>
    </cofactor>
</comment>
<dbReference type="GO" id="GO:0046514">
    <property type="term" value="P:ceramide catabolic process"/>
    <property type="evidence" value="ECO:0007669"/>
    <property type="project" value="TreeGrafter"/>
</dbReference>
<dbReference type="EMBL" id="CAKOGP040000080">
    <property type="protein sequence ID" value="CAJ1929392.1"/>
    <property type="molecule type" value="Genomic_DNA"/>
</dbReference>
<feature type="transmembrane region" description="Helical" evidence="9">
    <location>
        <begin position="12"/>
        <end position="32"/>
    </location>
</feature>
<feature type="binding site" evidence="8">
    <location>
        <position position="329"/>
    </location>
    <ligand>
        <name>Zn(2+)</name>
        <dbReference type="ChEBI" id="CHEBI:29105"/>
        <note>catalytic</note>
    </ligand>
</feature>
<reference evidence="10" key="1">
    <citation type="submission" date="2023-08" db="EMBL/GenBank/DDBJ databases">
        <authorList>
            <person name="Audoor S."/>
            <person name="Bilcke G."/>
        </authorList>
    </citation>
    <scope>NUCLEOTIDE SEQUENCE</scope>
</reference>
<comment type="caution">
    <text evidence="10">The sequence shown here is derived from an EMBL/GenBank/DDBJ whole genome shotgun (WGS) entry which is preliminary data.</text>
</comment>
<comment type="similarity">
    <text evidence="2">Belongs to the alkaline ceramidase family.</text>
</comment>
<evidence type="ECO:0000256" key="3">
    <source>
        <dbReference type="ARBA" id="ARBA00022692"/>
    </source>
</evidence>
<evidence type="ECO:0000256" key="5">
    <source>
        <dbReference type="ARBA" id="ARBA00022989"/>
    </source>
</evidence>
<organism evidence="10 11">
    <name type="scientific">Cylindrotheca closterium</name>
    <dbReference type="NCBI Taxonomy" id="2856"/>
    <lineage>
        <taxon>Eukaryota</taxon>
        <taxon>Sar</taxon>
        <taxon>Stramenopiles</taxon>
        <taxon>Ochrophyta</taxon>
        <taxon>Bacillariophyta</taxon>
        <taxon>Bacillariophyceae</taxon>
        <taxon>Bacillariophycidae</taxon>
        <taxon>Bacillariales</taxon>
        <taxon>Bacillariaceae</taxon>
        <taxon>Cylindrotheca</taxon>
    </lineage>
</organism>
<sequence>MPQNLDQETRNSIFWVSVIIDSSLVVANLVIITRKIPKAQRKDVSLLLWGCLKTLVIMGILSHVCTEALIQFGTNATPAGVDEDHYHVNTSDLSSSINFCENDFVHSRHVAEPSNSISSLTTYCPLALLGLHLRPHSLLLKPDVGKLRFTLAYLSLFAIGLGSFWLHSQLTAVSQGGDELPILWYLGIATFIVVDCLLDIRATPGAKKHRTSLWLVGFSTISSAVATLTYIFNREDFFFFHMIFTTYLILILLGEGILTFSDFSKYGDSGSFREKVLLPLVSCNIWVYLSASFLWVSEMLFCHDATTDFRWGATLAPWIFDRAIHAGWHCTSALLVFMTIQILLSVWGFQQGWGEPQLRWFGAPYVYFEKKTRQA</sequence>
<feature type="binding site" evidence="7">
    <location>
        <position position="112"/>
    </location>
    <ligand>
        <name>Ca(2+)</name>
        <dbReference type="ChEBI" id="CHEBI:29108"/>
    </ligand>
</feature>
<dbReference type="GO" id="GO:0016811">
    <property type="term" value="F:hydrolase activity, acting on carbon-nitrogen (but not peptide) bonds, in linear amides"/>
    <property type="evidence" value="ECO:0007669"/>
    <property type="project" value="InterPro"/>
</dbReference>
<keyword evidence="8" id="KW-0862">Zinc</keyword>
<evidence type="ECO:0000256" key="1">
    <source>
        <dbReference type="ARBA" id="ARBA00004141"/>
    </source>
</evidence>
<dbReference type="PANTHER" id="PTHR46187:SF3">
    <property type="entry name" value="ALKALINE CERAMIDASE 3"/>
    <property type="match status" value="1"/>
</dbReference>
<evidence type="ECO:0000256" key="8">
    <source>
        <dbReference type="PIRSR" id="PIRSR608901-2"/>
    </source>
</evidence>
<protein>
    <recommendedName>
        <fullName evidence="12">Alkaline ceramidase</fullName>
    </recommendedName>
</protein>
<dbReference type="Proteomes" id="UP001295423">
    <property type="component" value="Unassembled WGS sequence"/>
</dbReference>
<dbReference type="Pfam" id="PF05875">
    <property type="entry name" value="Ceramidase"/>
    <property type="match status" value="1"/>
</dbReference>
<evidence type="ECO:0000313" key="11">
    <source>
        <dbReference type="Proteomes" id="UP001295423"/>
    </source>
</evidence>
<dbReference type="GO" id="GO:0046872">
    <property type="term" value="F:metal ion binding"/>
    <property type="evidence" value="ECO:0007669"/>
    <property type="project" value="UniProtKB-KW"/>
</dbReference>
<evidence type="ECO:0000256" key="9">
    <source>
        <dbReference type="SAM" id="Phobius"/>
    </source>
</evidence>
<keyword evidence="11" id="KW-1185">Reference proteome</keyword>
<feature type="transmembrane region" description="Helical" evidence="9">
    <location>
        <begin position="182"/>
        <end position="200"/>
    </location>
</feature>
<evidence type="ECO:0000256" key="6">
    <source>
        <dbReference type="ARBA" id="ARBA00023136"/>
    </source>
</evidence>
<dbReference type="AlphaFoldDB" id="A0AAD2CF42"/>
<feature type="binding site" evidence="8">
    <location>
        <position position="325"/>
    </location>
    <ligand>
        <name>Zn(2+)</name>
        <dbReference type="ChEBI" id="CHEBI:29105"/>
        <note>catalytic</note>
    </ligand>
</feature>
<dbReference type="PANTHER" id="PTHR46187">
    <property type="entry name" value="ALKALINE CERAMIDASE 3"/>
    <property type="match status" value="1"/>
</dbReference>
<feature type="transmembrane region" description="Helical" evidence="9">
    <location>
        <begin position="238"/>
        <end position="264"/>
    </location>
</feature>
<feature type="transmembrane region" description="Helical" evidence="9">
    <location>
        <begin position="326"/>
        <end position="349"/>
    </location>
</feature>
<gene>
    <name evidence="10" type="ORF">CYCCA115_LOCUS1672</name>
</gene>
<evidence type="ECO:0000256" key="2">
    <source>
        <dbReference type="ARBA" id="ARBA00009780"/>
    </source>
</evidence>
<feature type="binding site" evidence="8">
    <location>
        <position position="167"/>
    </location>
    <ligand>
        <name>Zn(2+)</name>
        <dbReference type="ChEBI" id="CHEBI:29105"/>
        <note>catalytic</note>
    </ligand>
</feature>
<evidence type="ECO:0008006" key="12">
    <source>
        <dbReference type="Google" id="ProtNLM"/>
    </source>
</evidence>
<feature type="transmembrane region" description="Helical" evidence="9">
    <location>
        <begin position="276"/>
        <end position="296"/>
    </location>
</feature>
<keyword evidence="6 9" id="KW-0472">Membrane</keyword>
<name>A0AAD2CF42_9STRA</name>
<proteinExistence type="inferred from homology"/>
<comment type="subcellular location">
    <subcellularLocation>
        <location evidence="1">Membrane</location>
        <topology evidence="1">Multi-pass membrane protein</topology>
    </subcellularLocation>
</comment>
<keyword evidence="7" id="KW-0106">Calcium</keyword>
<evidence type="ECO:0000313" key="10">
    <source>
        <dbReference type="EMBL" id="CAJ1929392.1"/>
    </source>
</evidence>
<feature type="binding site" evidence="7">
    <location>
        <position position="101"/>
    </location>
    <ligand>
        <name>Ca(2+)</name>
        <dbReference type="ChEBI" id="CHEBI:29108"/>
    </ligand>
</feature>
<keyword evidence="5 9" id="KW-1133">Transmembrane helix</keyword>
<accession>A0AAD2CF42</accession>
<evidence type="ECO:0000256" key="4">
    <source>
        <dbReference type="ARBA" id="ARBA00022801"/>
    </source>
</evidence>
<keyword evidence="3 9" id="KW-0812">Transmembrane</keyword>
<feature type="transmembrane region" description="Helical" evidence="9">
    <location>
        <begin position="147"/>
        <end position="167"/>
    </location>
</feature>
<dbReference type="GO" id="GO:0005789">
    <property type="term" value="C:endoplasmic reticulum membrane"/>
    <property type="evidence" value="ECO:0007669"/>
    <property type="project" value="TreeGrafter"/>
</dbReference>
<feature type="transmembrane region" description="Helical" evidence="9">
    <location>
        <begin position="212"/>
        <end position="232"/>
    </location>
</feature>
<keyword evidence="4" id="KW-0378">Hydrolase</keyword>
<dbReference type="GO" id="GO:0046513">
    <property type="term" value="P:ceramide biosynthetic process"/>
    <property type="evidence" value="ECO:0007669"/>
    <property type="project" value="TreeGrafter"/>
</dbReference>
<evidence type="ECO:0000256" key="7">
    <source>
        <dbReference type="PIRSR" id="PIRSR608901-1"/>
    </source>
</evidence>
<keyword evidence="7" id="KW-0479">Metal-binding</keyword>